<dbReference type="PANTHER" id="PTHR11019">
    <property type="entry name" value="HTH-TYPE TRANSCRIPTIONAL REGULATOR NIMR"/>
    <property type="match status" value="1"/>
</dbReference>
<proteinExistence type="predicted"/>
<dbReference type="Pfam" id="PF02311">
    <property type="entry name" value="AraC_binding"/>
    <property type="match status" value="1"/>
</dbReference>
<dbReference type="Gene3D" id="1.10.10.60">
    <property type="entry name" value="Homeodomain-like"/>
    <property type="match status" value="1"/>
</dbReference>
<dbReference type="CDD" id="cd06124">
    <property type="entry name" value="cupin_NimR-like_N"/>
    <property type="match status" value="1"/>
</dbReference>
<evidence type="ECO:0000256" key="5">
    <source>
        <dbReference type="ARBA" id="ARBA00044978"/>
    </source>
</evidence>
<evidence type="ECO:0000259" key="6">
    <source>
        <dbReference type="PROSITE" id="PS01124"/>
    </source>
</evidence>
<dbReference type="InterPro" id="IPR018062">
    <property type="entry name" value="HTH_AraC-typ_CS"/>
</dbReference>
<evidence type="ECO:0000256" key="3">
    <source>
        <dbReference type="ARBA" id="ARBA00023159"/>
    </source>
</evidence>
<evidence type="ECO:0000256" key="4">
    <source>
        <dbReference type="ARBA" id="ARBA00023163"/>
    </source>
</evidence>
<dbReference type="PRINTS" id="PR00032">
    <property type="entry name" value="HTHARAC"/>
</dbReference>
<feature type="domain" description="HTH araC/xylS-type" evidence="6">
    <location>
        <begin position="190"/>
        <end position="286"/>
    </location>
</feature>
<keyword evidence="3" id="KW-0010">Activator</keyword>
<dbReference type="InterPro" id="IPR018060">
    <property type="entry name" value="HTH_AraC"/>
</dbReference>
<dbReference type="PROSITE" id="PS00041">
    <property type="entry name" value="HTH_ARAC_FAMILY_1"/>
    <property type="match status" value="1"/>
</dbReference>
<evidence type="ECO:0000256" key="1">
    <source>
        <dbReference type="ARBA" id="ARBA00023015"/>
    </source>
</evidence>
<protein>
    <recommendedName>
        <fullName evidence="5">Arabinose operon regulatory protein</fullName>
    </recommendedName>
</protein>
<sequence length="286" mass="31878">MPSVKVRRTLQSTRWLRYGIKDIKYLRRANMTEPLISFTRTLAPDGPPLIVTVSQSDAIRETARHHHSCGQLLGAEDGLLTVDAGDYRWVVPATHAVWIPPDVSHGLRSHGPYSGWSIYVSATLCSELTDKPAVLSITNLLREAITRAASWENAELNAPQKRLAGVILDEIGSLPEVDLGLPMPQDVRLVRIAQALSDNPNDDRGLKEWAVWAGISSRTLSRRFNAETGFTFNEWRQRIRLLKALELLASGKQVTTVALELGYNNVSAFIALFRRVFGTTPARFKI</sequence>
<dbReference type="InterPro" id="IPR020449">
    <property type="entry name" value="Tscrpt_reg_AraC-type_HTH"/>
</dbReference>
<accession>A0ABY2ZEN1</accession>
<dbReference type="PROSITE" id="PS01124">
    <property type="entry name" value="HTH_ARAC_FAMILY_2"/>
    <property type="match status" value="1"/>
</dbReference>
<dbReference type="InterPro" id="IPR011051">
    <property type="entry name" value="RmlC_Cupin_sf"/>
</dbReference>
<keyword evidence="8" id="KW-1185">Reference proteome</keyword>
<dbReference type="PANTHER" id="PTHR11019:SF159">
    <property type="entry name" value="TRANSCRIPTIONAL REGULATOR-RELATED"/>
    <property type="match status" value="1"/>
</dbReference>
<gene>
    <name evidence="7" type="ORF">FJW00_07305</name>
</gene>
<dbReference type="InterPro" id="IPR003313">
    <property type="entry name" value="AraC-bd"/>
</dbReference>
<name>A0ABY2ZEN1_9GAMM</name>
<comment type="caution">
    <text evidence="7">The sequence shown here is derived from an EMBL/GenBank/DDBJ whole genome shotgun (WGS) entry which is preliminary data.</text>
</comment>
<evidence type="ECO:0000313" key="7">
    <source>
        <dbReference type="EMBL" id="TPV29077.1"/>
    </source>
</evidence>
<dbReference type="SUPFAM" id="SSF51182">
    <property type="entry name" value="RmlC-like cupins"/>
    <property type="match status" value="1"/>
</dbReference>
<reference evidence="7 8" key="1">
    <citation type="submission" date="2019-06" db="EMBL/GenBank/DDBJ databases">
        <title>Taxogenomics and systematics of the genus Pantoea.</title>
        <authorList>
            <person name="Tambong J.T."/>
        </authorList>
    </citation>
    <scope>NUCLEOTIDE SEQUENCE [LARGE SCALE GENOMIC DNA]</scope>
    <source>
        <strain evidence="7 8">LMG 2558</strain>
    </source>
</reference>
<organism evidence="7 8">
    <name type="scientific">Pantoea anthophila</name>
    <dbReference type="NCBI Taxonomy" id="470931"/>
    <lineage>
        <taxon>Bacteria</taxon>
        <taxon>Pseudomonadati</taxon>
        <taxon>Pseudomonadota</taxon>
        <taxon>Gammaproteobacteria</taxon>
        <taxon>Enterobacterales</taxon>
        <taxon>Erwiniaceae</taxon>
        <taxon>Pantoea</taxon>
    </lineage>
</organism>
<dbReference type="SMART" id="SM00342">
    <property type="entry name" value="HTH_ARAC"/>
    <property type="match status" value="1"/>
</dbReference>
<keyword evidence="2" id="KW-0238">DNA-binding</keyword>
<dbReference type="InterPro" id="IPR009057">
    <property type="entry name" value="Homeodomain-like_sf"/>
</dbReference>
<evidence type="ECO:0000256" key="2">
    <source>
        <dbReference type="ARBA" id="ARBA00023125"/>
    </source>
</evidence>
<dbReference type="SUPFAM" id="SSF46689">
    <property type="entry name" value="Homeodomain-like"/>
    <property type="match status" value="1"/>
</dbReference>
<keyword evidence="4" id="KW-0804">Transcription</keyword>
<dbReference type="Proteomes" id="UP000316142">
    <property type="component" value="Unassembled WGS sequence"/>
</dbReference>
<dbReference type="EMBL" id="VHIZ01000037">
    <property type="protein sequence ID" value="TPV29077.1"/>
    <property type="molecule type" value="Genomic_DNA"/>
</dbReference>
<evidence type="ECO:0000313" key="8">
    <source>
        <dbReference type="Proteomes" id="UP000316142"/>
    </source>
</evidence>
<dbReference type="Pfam" id="PF12833">
    <property type="entry name" value="HTH_18"/>
    <property type="match status" value="1"/>
</dbReference>
<keyword evidence="1" id="KW-0805">Transcription regulation</keyword>